<reference evidence="7" key="1">
    <citation type="journal article" date="2011" name="PLoS Genet.">
        <title>Genomic analysis of the necrotrophic fungal pathogens Sclerotinia sclerotiorum and Botrytis cinerea.</title>
        <authorList>
            <person name="Amselem J."/>
            <person name="Cuomo C.A."/>
            <person name="van Kan J.A."/>
            <person name="Viaud M."/>
            <person name="Benito E.P."/>
            <person name="Couloux A."/>
            <person name="Coutinho P.M."/>
            <person name="de Vries R.P."/>
            <person name="Dyer P.S."/>
            <person name="Fillinger S."/>
            <person name="Fournier E."/>
            <person name="Gout L."/>
            <person name="Hahn M."/>
            <person name="Kohn L."/>
            <person name="Lapalu N."/>
            <person name="Plummer K.M."/>
            <person name="Pradier J.M."/>
            <person name="Quevillon E."/>
            <person name="Sharon A."/>
            <person name="Simon A."/>
            <person name="ten Have A."/>
            <person name="Tudzynski B."/>
            <person name="Tudzynski P."/>
            <person name="Wincker P."/>
            <person name="Andrew M."/>
            <person name="Anthouard V."/>
            <person name="Beever R.E."/>
            <person name="Beffa R."/>
            <person name="Benoit I."/>
            <person name="Bouzid O."/>
            <person name="Brault B."/>
            <person name="Chen Z."/>
            <person name="Choquer M."/>
            <person name="Collemare J."/>
            <person name="Cotton P."/>
            <person name="Danchin E.G."/>
            <person name="Da Silva C."/>
            <person name="Gautier A."/>
            <person name="Giraud C."/>
            <person name="Giraud T."/>
            <person name="Gonzalez C."/>
            <person name="Grossetete S."/>
            <person name="Guldener U."/>
            <person name="Henrissat B."/>
            <person name="Howlett B.J."/>
            <person name="Kodira C."/>
            <person name="Kretschmer M."/>
            <person name="Lappartient A."/>
            <person name="Leroch M."/>
            <person name="Levis C."/>
            <person name="Mauceli E."/>
            <person name="Neuveglise C."/>
            <person name="Oeser B."/>
            <person name="Pearson M."/>
            <person name="Poulain J."/>
            <person name="Poussereau N."/>
            <person name="Quesneville H."/>
            <person name="Rascle C."/>
            <person name="Schumacher J."/>
            <person name="Segurens B."/>
            <person name="Sexton A."/>
            <person name="Silva E."/>
            <person name="Sirven C."/>
            <person name="Soanes D.M."/>
            <person name="Talbot N.J."/>
            <person name="Templeton M."/>
            <person name="Yandava C."/>
            <person name="Yarden O."/>
            <person name="Zeng Q."/>
            <person name="Rollins J.A."/>
            <person name="Lebrun M.H."/>
            <person name="Dickman M."/>
        </authorList>
    </citation>
    <scope>NUCLEOTIDE SEQUENCE [LARGE SCALE GENOMIC DNA]</scope>
    <source>
        <strain evidence="7">T4</strain>
    </source>
</reference>
<evidence type="ECO:0000313" key="6">
    <source>
        <dbReference type="EMBL" id="CCD51763.1"/>
    </source>
</evidence>
<dbReference type="CDD" id="cd02440">
    <property type="entry name" value="AdoMet_MTases"/>
    <property type="match status" value="1"/>
</dbReference>
<feature type="compositionally biased region" description="Basic and acidic residues" evidence="3">
    <location>
        <begin position="24"/>
        <end position="34"/>
    </location>
</feature>
<evidence type="ECO:0000256" key="4">
    <source>
        <dbReference type="SAM" id="Phobius"/>
    </source>
</evidence>
<evidence type="ECO:0000256" key="3">
    <source>
        <dbReference type="SAM" id="MobiDB-lite"/>
    </source>
</evidence>
<gene>
    <name evidence="6" type="ORF">BofuT4_P020690.1</name>
</gene>
<comment type="similarity">
    <text evidence="2">Belongs to the class I-like SAM-binding methyltransferase superfamily. Erg6/SMT family.</text>
</comment>
<dbReference type="InterPro" id="IPR029063">
    <property type="entry name" value="SAM-dependent_MTases_sf"/>
</dbReference>
<evidence type="ECO:0000256" key="1">
    <source>
        <dbReference type="ARBA" id="ARBA00022679"/>
    </source>
</evidence>
<dbReference type="InterPro" id="IPR050447">
    <property type="entry name" value="Erg6_SMT_methyltransf"/>
</dbReference>
<keyword evidence="6" id="KW-0489">Methyltransferase</keyword>
<dbReference type="OrthoDB" id="540004at2759"/>
<dbReference type="Proteomes" id="UP000008177">
    <property type="component" value="Unplaced contigs"/>
</dbReference>
<dbReference type="Gene3D" id="3.40.50.150">
    <property type="entry name" value="Vaccinia Virus protein VP39"/>
    <property type="match status" value="1"/>
</dbReference>
<keyword evidence="4" id="KW-0812">Transmembrane</keyword>
<dbReference type="InParanoid" id="G2YJ76"/>
<accession>G2YJ76</accession>
<dbReference type="SUPFAM" id="SSF53335">
    <property type="entry name" value="S-adenosyl-L-methionine-dependent methyltransferases"/>
    <property type="match status" value="1"/>
</dbReference>
<evidence type="ECO:0000313" key="7">
    <source>
        <dbReference type="Proteomes" id="UP000008177"/>
    </source>
</evidence>
<feature type="compositionally biased region" description="Polar residues" evidence="3">
    <location>
        <begin position="38"/>
        <end position="47"/>
    </location>
</feature>
<dbReference type="EMBL" id="FQ790337">
    <property type="protein sequence ID" value="CCD51763.1"/>
    <property type="molecule type" value="Genomic_DNA"/>
</dbReference>
<dbReference type="GO" id="GO:0006696">
    <property type="term" value="P:ergosterol biosynthetic process"/>
    <property type="evidence" value="ECO:0007669"/>
    <property type="project" value="TreeGrafter"/>
</dbReference>
<dbReference type="STRING" id="999810.G2YJ76"/>
<keyword evidence="4" id="KW-1133">Transmembrane helix</keyword>
<dbReference type="AlphaFoldDB" id="G2YJ76"/>
<feature type="domain" description="Methyltransferase" evidence="5">
    <location>
        <begin position="120"/>
        <end position="216"/>
    </location>
</feature>
<proteinExistence type="inferred from homology"/>
<protein>
    <submittedName>
        <fullName evidence="6">Similar to 2-heptaprenyl-1,4-naphthoquinone methyltransferase</fullName>
    </submittedName>
</protein>
<feature type="region of interest" description="Disordered" evidence="3">
    <location>
        <begin position="21"/>
        <end position="47"/>
    </location>
</feature>
<organism evidence="6 7">
    <name type="scientific">Botryotinia fuckeliana (strain T4)</name>
    <name type="common">Noble rot fungus</name>
    <name type="synonym">Botrytis cinerea</name>
    <dbReference type="NCBI Taxonomy" id="999810"/>
    <lineage>
        <taxon>Eukaryota</taxon>
        <taxon>Fungi</taxon>
        <taxon>Dikarya</taxon>
        <taxon>Ascomycota</taxon>
        <taxon>Pezizomycotina</taxon>
        <taxon>Leotiomycetes</taxon>
        <taxon>Helotiales</taxon>
        <taxon>Sclerotiniaceae</taxon>
        <taxon>Botrytis</taxon>
    </lineage>
</organism>
<dbReference type="HOGENOM" id="CLU_039068_2_0_1"/>
<evidence type="ECO:0000256" key="2">
    <source>
        <dbReference type="ARBA" id="ARBA00038188"/>
    </source>
</evidence>
<dbReference type="PANTHER" id="PTHR44068:SF1">
    <property type="entry name" value="HYPOTHETICAL LOC100005854"/>
    <property type="match status" value="1"/>
</dbReference>
<dbReference type="PANTHER" id="PTHR44068">
    <property type="entry name" value="ZGC:194242"/>
    <property type="match status" value="1"/>
</dbReference>
<dbReference type="eggNOG" id="KOG1269">
    <property type="taxonomic scope" value="Eukaryota"/>
</dbReference>
<dbReference type="InterPro" id="IPR041698">
    <property type="entry name" value="Methyltransf_25"/>
</dbReference>
<keyword evidence="4" id="KW-0472">Membrane</keyword>
<sequence>MENQGFCCHKQLFTNGRASPAKIESWRKAQEPRRSSNMHKSSAMTDNTARTKPIINENNTLQEYYHKLESRIGYRLVLGGTRHFGYYERDKYNPFPIGAALQRMEDYLAKTLNLPPGSQVLDAGCGVGHVALHLAKAHSLEIRGIDVVDHHIEKAMRNIEKQGMKARVTAEKMDYHHLEGIASNSLEGVYTMETFVHSTSPETVAREFYRVLKPGGRVALFEYEHSVMSSEPMARVDSWSTINKYSAMPAFDRFTYGSIGSIFTDAGFTNVVTEDITIHVKPMVRFFFVLAYIPYLLVIALGLQKHFVNTMAGVEGWKCRKSIKYVAVSAEKPMEIGSELNSGESRKLK</sequence>
<feature type="transmembrane region" description="Helical" evidence="4">
    <location>
        <begin position="283"/>
        <end position="303"/>
    </location>
</feature>
<dbReference type="GO" id="GO:0003838">
    <property type="term" value="F:sterol 24-C-methyltransferase activity"/>
    <property type="evidence" value="ECO:0007669"/>
    <property type="project" value="TreeGrafter"/>
</dbReference>
<name>G2YJ76_BOTF4</name>
<keyword evidence="1 6" id="KW-0808">Transferase</keyword>
<evidence type="ECO:0000259" key="5">
    <source>
        <dbReference type="Pfam" id="PF13649"/>
    </source>
</evidence>
<dbReference type="Pfam" id="PF13649">
    <property type="entry name" value="Methyltransf_25"/>
    <property type="match status" value="1"/>
</dbReference>
<dbReference type="GO" id="GO:0005783">
    <property type="term" value="C:endoplasmic reticulum"/>
    <property type="evidence" value="ECO:0007669"/>
    <property type="project" value="TreeGrafter"/>
</dbReference>
<dbReference type="GO" id="GO:0032259">
    <property type="term" value="P:methylation"/>
    <property type="evidence" value="ECO:0007669"/>
    <property type="project" value="UniProtKB-KW"/>
</dbReference>